<evidence type="ECO:0000259" key="4">
    <source>
        <dbReference type="Pfam" id="PF01464"/>
    </source>
</evidence>
<keyword evidence="3" id="KW-0732">Signal</keyword>
<feature type="chain" id="PRO_5038972682" evidence="3">
    <location>
        <begin position="36"/>
        <end position="335"/>
    </location>
</feature>
<evidence type="ECO:0000256" key="2">
    <source>
        <dbReference type="ARBA" id="ARBA00009387"/>
    </source>
</evidence>
<evidence type="ECO:0000256" key="3">
    <source>
        <dbReference type="SAM" id="SignalP"/>
    </source>
</evidence>
<sequence>MRISPMQDDLFPFRHACLCVAAGVFALAAITPTRAAPAGDDAGSSLTLPALAYPNTPPRSVADPSRTPDDSSAKAAALRTSKPAATDICALIAANADAVGMSRDFFARLIWKESRFDVGAISPVGAQGIAQFMPYTADERGLADPYDVVSAIRHSALYLHDLKAELGNWGLAAAAYNGGINRVKGWVANGGSLPSETEEYVNAITFRPADWFKEDGNELEPKPLEAEREFLQSCARLPIMKTRAIFATVESAPMRPWGVQVAGHVKQSVAMQMFRRVQSVHPGILGGKAPLVLRDRAGGRIKIYAVRIGAETRGEADQLCQRLRGAGGSCVVMKN</sequence>
<evidence type="ECO:0000313" key="5">
    <source>
        <dbReference type="EMBL" id="HET99914.1"/>
    </source>
</evidence>
<gene>
    <name evidence="5" type="ORF">ENH89_06040</name>
</gene>
<dbReference type="PANTHER" id="PTHR37423:SF2">
    <property type="entry name" value="MEMBRANE-BOUND LYTIC MUREIN TRANSGLYCOSYLASE C"/>
    <property type="match status" value="1"/>
</dbReference>
<organism evidence="5 6">
    <name type="scientific">Aurantimonas coralicida</name>
    <dbReference type="NCBI Taxonomy" id="182270"/>
    <lineage>
        <taxon>Bacteria</taxon>
        <taxon>Pseudomonadati</taxon>
        <taxon>Pseudomonadota</taxon>
        <taxon>Alphaproteobacteria</taxon>
        <taxon>Hyphomicrobiales</taxon>
        <taxon>Aurantimonadaceae</taxon>
        <taxon>Aurantimonas</taxon>
    </lineage>
</organism>
<dbReference type="Pfam" id="PF01464">
    <property type="entry name" value="SLT"/>
    <property type="match status" value="1"/>
</dbReference>
<reference evidence="5" key="1">
    <citation type="journal article" date="2020" name="mSystems">
        <title>Genome- and Community-Level Interaction Insights into Carbon Utilization and Element Cycling Functions of Hydrothermarchaeota in Hydrothermal Sediment.</title>
        <authorList>
            <person name="Zhou Z."/>
            <person name="Liu Y."/>
            <person name="Xu W."/>
            <person name="Pan J."/>
            <person name="Luo Z.H."/>
            <person name="Li M."/>
        </authorList>
    </citation>
    <scope>NUCLEOTIDE SEQUENCE</scope>
    <source>
        <strain evidence="5">HyVt-347</strain>
    </source>
</reference>
<dbReference type="EMBL" id="DRGN01000078">
    <property type="protein sequence ID" value="HET99914.1"/>
    <property type="molecule type" value="Genomic_DNA"/>
</dbReference>
<evidence type="ECO:0000256" key="1">
    <source>
        <dbReference type="ARBA" id="ARBA00007734"/>
    </source>
</evidence>
<comment type="similarity">
    <text evidence="2">Belongs to the virb1 family.</text>
</comment>
<accession>A0A9C9ND93</accession>
<dbReference type="InterPro" id="IPR008258">
    <property type="entry name" value="Transglycosylase_SLT_dom_1"/>
</dbReference>
<dbReference type="InterPro" id="IPR023346">
    <property type="entry name" value="Lysozyme-like_dom_sf"/>
</dbReference>
<dbReference type="SUPFAM" id="SSF53955">
    <property type="entry name" value="Lysozyme-like"/>
    <property type="match status" value="1"/>
</dbReference>
<feature type="domain" description="Transglycosylase SLT" evidence="4">
    <location>
        <begin position="92"/>
        <end position="193"/>
    </location>
</feature>
<dbReference type="Proteomes" id="UP000885680">
    <property type="component" value="Unassembled WGS sequence"/>
</dbReference>
<dbReference type="AlphaFoldDB" id="A0A9C9ND93"/>
<name>A0A9C9ND93_9HYPH</name>
<proteinExistence type="inferred from homology"/>
<evidence type="ECO:0000313" key="6">
    <source>
        <dbReference type="Proteomes" id="UP000885680"/>
    </source>
</evidence>
<dbReference type="PANTHER" id="PTHR37423">
    <property type="entry name" value="SOLUBLE LYTIC MUREIN TRANSGLYCOSYLASE-RELATED"/>
    <property type="match status" value="1"/>
</dbReference>
<dbReference type="Gene3D" id="1.10.530.10">
    <property type="match status" value="1"/>
</dbReference>
<dbReference type="CDD" id="cd00254">
    <property type="entry name" value="LT-like"/>
    <property type="match status" value="1"/>
</dbReference>
<comment type="caution">
    <text evidence="5">The sequence shown here is derived from an EMBL/GenBank/DDBJ whole genome shotgun (WGS) entry which is preliminary data.</text>
</comment>
<protein>
    <submittedName>
        <fullName evidence="5">Lytic transglycosylase domain-containing protein</fullName>
    </submittedName>
</protein>
<feature type="signal peptide" evidence="3">
    <location>
        <begin position="1"/>
        <end position="35"/>
    </location>
</feature>
<comment type="similarity">
    <text evidence="1">Belongs to the transglycosylase Slt family.</text>
</comment>